<evidence type="ECO:0000256" key="2">
    <source>
        <dbReference type="ARBA" id="ARBA00022723"/>
    </source>
</evidence>
<dbReference type="PANTHER" id="PTHR11271:SF6">
    <property type="entry name" value="GUANINE DEAMINASE"/>
    <property type="match status" value="1"/>
</dbReference>
<dbReference type="SUPFAM" id="SSF51556">
    <property type="entry name" value="Metallo-dependent hydrolases"/>
    <property type="match status" value="1"/>
</dbReference>
<reference evidence="7" key="1">
    <citation type="submission" date="2021-01" db="EMBL/GenBank/DDBJ databases">
        <authorList>
            <person name="Corre E."/>
            <person name="Pelletier E."/>
            <person name="Niang G."/>
            <person name="Scheremetjew M."/>
            <person name="Finn R."/>
            <person name="Kale V."/>
            <person name="Holt S."/>
            <person name="Cochrane G."/>
            <person name="Meng A."/>
            <person name="Brown T."/>
            <person name="Cohen L."/>
        </authorList>
    </citation>
    <scope>NUCLEOTIDE SEQUENCE</scope>
    <source>
        <strain evidence="7">CCMP1243</strain>
    </source>
</reference>
<feature type="domain" description="Amidohydrolase-related" evidence="6">
    <location>
        <begin position="45"/>
        <end position="345"/>
    </location>
</feature>
<dbReference type="GO" id="GO:0008270">
    <property type="term" value="F:zinc ion binding"/>
    <property type="evidence" value="ECO:0007669"/>
    <property type="project" value="TreeGrafter"/>
</dbReference>
<sequence>MVPEAAVVVYGDGTIQDILVTGDVRAQVRELGPVSKTVPVAAPGFIMPGLVDCHIHAPQYAFTGTGLDLPLMGPHGWLETYTFPVERRMVMDMAHAVRVYSAVVKRTLRSGTTTAAYFGTLHLLPTKALVVILQHYGQRALVGKVCMDRHSPENYCQPLEENLRETQEFVAFCPPTMPTAPGAAALVQPCITPRFVPACSSELQRGLASLAEEHGGLHIQTHVAESIDEVAFCRLLDEREPTCPGYGRDASILDAHGLLTSKTILAHGCHLSPAEITLLAARSSSVAHCPLSNAYFADAVLPVRRLLEAGVRVGLGSDVAGGYEPSMLAAIRACVISSKFLQAGVDHYDHIGGPTTSGPGGPVTSTGGPSPGALEGRNRSSPPASTHGEPPLKRGRPSGGGVGGAANNLREPSEVGFKEAFFLATAGGARALAMEDTVGSLEVGQAFDALVVQPGRSSQRSGLDLFPGDSLETAVEKFLHCGDDRDISQVYVQGRQVLCDGAFDCDDIQVDAVLQALSARTGSEGKVEPN</sequence>
<keyword evidence="2" id="KW-0479">Metal-binding</keyword>
<dbReference type="InterPro" id="IPR011059">
    <property type="entry name" value="Metal-dep_hydrolase_composite"/>
</dbReference>
<dbReference type="SUPFAM" id="SSF51338">
    <property type="entry name" value="Composite domain of metallo-dependent hydrolases"/>
    <property type="match status" value="2"/>
</dbReference>
<feature type="domain" description="Amidohydrolase-related" evidence="6">
    <location>
        <begin position="417"/>
        <end position="497"/>
    </location>
</feature>
<accession>A0A7S2SDE5</accession>
<dbReference type="InterPro" id="IPR032466">
    <property type="entry name" value="Metal_Hydrolase"/>
</dbReference>
<comment type="cofactor">
    <cofactor evidence="1">
        <name>Zn(2+)</name>
        <dbReference type="ChEBI" id="CHEBI:29105"/>
    </cofactor>
</comment>
<dbReference type="InterPro" id="IPR051607">
    <property type="entry name" value="Metallo-dep_hydrolases"/>
</dbReference>
<evidence type="ECO:0000256" key="1">
    <source>
        <dbReference type="ARBA" id="ARBA00001947"/>
    </source>
</evidence>
<gene>
    <name evidence="7" type="ORF">RMAR1173_LOCUS13683</name>
</gene>
<evidence type="ECO:0000313" key="7">
    <source>
        <dbReference type="EMBL" id="CAD9696879.1"/>
    </source>
</evidence>
<dbReference type="Gene3D" id="2.30.40.10">
    <property type="entry name" value="Urease, subunit C, domain 1"/>
    <property type="match status" value="1"/>
</dbReference>
<dbReference type="Pfam" id="PF01979">
    <property type="entry name" value="Amidohydro_1"/>
    <property type="match status" value="2"/>
</dbReference>
<protein>
    <recommendedName>
        <fullName evidence="6">Amidohydrolase-related domain-containing protein</fullName>
    </recommendedName>
</protein>
<dbReference type="PANTHER" id="PTHR11271">
    <property type="entry name" value="GUANINE DEAMINASE"/>
    <property type="match status" value="1"/>
</dbReference>
<keyword evidence="4" id="KW-0862">Zinc</keyword>
<keyword evidence="3" id="KW-0378">Hydrolase</keyword>
<dbReference type="GO" id="GO:0046098">
    <property type="term" value="P:guanine metabolic process"/>
    <property type="evidence" value="ECO:0007669"/>
    <property type="project" value="TreeGrafter"/>
</dbReference>
<dbReference type="GO" id="GO:0005829">
    <property type="term" value="C:cytosol"/>
    <property type="evidence" value="ECO:0007669"/>
    <property type="project" value="TreeGrafter"/>
</dbReference>
<dbReference type="AlphaFoldDB" id="A0A7S2SDE5"/>
<proteinExistence type="predicted"/>
<evidence type="ECO:0000259" key="6">
    <source>
        <dbReference type="Pfam" id="PF01979"/>
    </source>
</evidence>
<feature type="compositionally biased region" description="Low complexity" evidence="5">
    <location>
        <begin position="352"/>
        <end position="372"/>
    </location>
</feature>
<evidence type="ECO:0000256" key="4">
    <source>
        <dbReference type="ARBA" id="ARBA00022833"/>
    </source>
</evidence>
<dbReference type="GO" id="GO:0008892">
    <property type="term" value="F:guanine deaminase activity"/>
    <property type="evidence" value="ECO:0007669"/>
    <property type="project" value="TreeGrafter"/>
</dbReference>
<name>A0A7S2SDE5_9STRA</name>
<organism evidence="7">
    <name type="scientific">Rhizochromulina marina</name>
    <dbReference type="NCBI Taxonomy" id="1034831"/>
    <lineage>
        <taxon>Eukaryota</taxon>
        <taxon>Sar</taxon>
        <taxon>Stramenopiles</taxon>
        <taxon>Ochrophyta</taxon>
        <taxon>Dictyochophyceae</taxon>
        <taxon>Rhizochromulinales</taxon>
        <taxon>Rhizochromulina</taxon>
    </lineage>
</organism>
<feature type="region of interest" description="Disordered" evidence="5">
    <location>
        <begin position="351"/>
        <end position="409"/>
    </location>
</feature>
<dbReference type="EMBL" id="HBHJ01020640">
    <property type="protein sequence ID" value="CAD9696879.1"/>
    <property type="molecule type" value="Transcribed_RNA"/>
</dbReference>
<evidence type="ECO:0000256" key="3">
    <source>
        <dbReference type="ARBA" id="ARBA00022801"/>
    </source>
</evidence>
<dbReference type="Gene3D" id="3.20.20.140">
    <property type="entry name" value="Metal-dependent hydrolases"/>
    <property type="match status" value="1"/>
</dbReference>
<evidence type="ECO:0000256" key="5">
    <source>
        <dbReference type="SAM" id="MobiDB-lite"/>
    </source>
</evidence>
<dbReference type="InterPro" id="IPR006680">
    <property type="entry name" value="Amidohydro-rel"/>
</dbReference>